<organism evidence="1 2">
    <name type="scientific">Kickxella alabastrina</name>
    <dbReference type="NCBI Taxonomy" id="61397"/>
    <lineage>
        <taxon>Eukaryota</taxon>
        <taxon>Fungi</taxon>
        <taxon>Fungi incertae sedis</taxon>
        <taxon>Zoopagomycota</taxon>
        <taxon>Kickxellomycotina</taxon>
        <taxon>Kickxellomycetes</taxon>
        <taxon>Kickxellales</taxon>
        <taxon>Kickxellaceae</taxon>
        <taxon>Kickxella</taxon>
    </lineage>
</organism>
<reference evidence="1" key="1">
    <citation type="submission" date="2022-07" db="EMBL/GenBank/DDBJ databases">
        <title>Phylogenomic reconstructions and comparative analyses of Kickxellomycotina fungi.</title>
        <authorList>
            <person name="Reynolds N.K."/>
            <person name="Stajich J.E."/>
            <person name="Barry K."/>
            <person name="Grigoriev I.V."/>
            <person name="Crous P."/>
            <person name="Smith M.E."/>
        </authorList>
    </citation>
    <scope>NUCLEOTIDE SEQUENCE</scope>
    <source>
        <strain evidence="1">Benny 63K</strain>
    </source>
</reference>
<evidence type="ECO:0000313" key="2">
    <source>
        <dbReference type="Proteomes" id="UP001150581"/>
    </source>
</evidence>
<proteinExistence type="predicted"/>
<gene>
    <name evidence="1" type="ORF">LPJ66_000536</name>
</gene>
<sequence length="217" mass="23339">MDNMDDSKTTSRGSSAKRELRLVGSSDRIFSVSSDDSGSIVSRSRSSSCYEDDGDNSPPNTAETTTTHFEAALSNRDGEAKGHRKVSRISTFSSLSPTPPGDQGAEPSAPTWSQAELLEVRARERTFDGAYWRTSIGLFGASLVILRVFGLAFFPVGLVFLALALGFLAIGLVRRRKLLNQDTHARGPFVTSGSTVLLSGAMCLSAYAVLIVLLLRM</sequence>
<accession>A0ACC1IVX0</accession>
<evidence type="ECO:0000313" key="1">
    <source>
        <dbReference type="EMBL" id="KAJ1901754.1"/>
    </source>
</evidence>
<comment type="caution">
    <text evidence="1">The sequence shown here is derived from an EMBL/GenBank/DDBJ whole genome shotgun (WGS) entry which is preliminary data.</text>
</comment>
<name>A0ACC1IVX0_9FUNG</name>
<protein>
    <submittedName>
        <fullName evidence="1">Uncharacterized protein</fullName>
    </submittedName>
</protein>
<keyword evidence="2" id="KW-1185">Reference proteome</keyword>
<dbReference type="EMBL" id="JANBPG010000016">
    <property type="protein sequence ID" value="KAJ1901754.1"/>
    <property type="molecule type" value="Genomic_DNA"/>
</dbReference>
<dbReference type="Proteomes" id="UP001150581">
    <property type="component" value="Unassembled WGS sequence"/>
</dbReference>